<dbReference type="EMBL" id="BGPR01037899">
    <property type="protein sequence ID" value="GBO13622.1"/>
    <property type="molecule type" value="Genomic_DNA"/>
</dbReference>
<reference evidence="2 3" key="1">
    <citation type="journal article" date="2019" name="Sci. Rep.">
        <title>Orb-weaving spider Araneus ventricosus genome elucidates the spidroin gene catalogue.</title>
        <authorList>
            <person name="Kono N."/>
            <person name="Nakamura H."/>
            <person name="Ohtoshi R."/>
            <person name="Moran D.A.P."/>
            <person name="Shinohara A."/>
            <person name="Yoshida Y."/>
            <person name="Fujiwara M."/>
            <person name="Mori M."/>
            <person name="Tomita M."/>
            <person name="Arakawa K."/>
        </authorList>
    </citation>
    <scope>NUCLEOTIDE SEQUENCE [LARGE SCALE GENOMIC DNA]</scope>
</reference>
<evidence type="ECO:0000313" key="1">
    <source>
        <dbReference type="EMBL" id="GBN58439.1"/>
    </source>
</evidence>
<keyword evidence="3" id="KW-1185">Reference proteome</keyword>
<dbReference type="AlphaFoldDB" id="A0A4Y2UN10"/>
<protein>
    <submittedName>
        <fullName evidence="2">Uncharacterized protein</fullName>
    </submittedName>
</protein>
<dbReference type="OrthoDB" id="5957375at2759"/>
<comment type="caution">
    <text evidence="2">The sequence shown here is derived from an EMBL/GenBank/DDBJ whole genome shotgun (WGS) entry which is preliminary data.</text>
</comment>
<proteinExistence type="predicted"/>
<evidence type="ECO:0000313" key="3">
    <source>
        <dbReference type="Proteomes" id="UP000499080"/>
    </source>
</evidence>
<accession>A0A4Y2UN10</accession>
<dbReference type="EMBL" id="BGPR01136687">
    <property type="protein sequence ID" value="GBN58439.1"/>
    <property type="molecule type" value="Genomic_DNA"/>
</dbReference>
<dbReference type="Proteomes" id="UP000499080">
    <property type="component" value="Unassembled WGS sequence"/>
</dbReference>
<name>A0A4Y2UN10_ARAVE</name>
<evidence type="ECO:0000313" key="2">
    <source>
        <dbReference type="EMBL" id="GBO13622.1"/>
    </source>
</evidence>
<gene>
    <name evidence="1" type="ORF">AVEN_24473_1</name>
    <name evidence="2" type="ORF">AVEN_70029_1</name>
</gene>
<organism evidence="2 3">
    <name type="scientific">Araneus ventricosus</name>
    <name type="common">Orbweaver spider</name>
    <name type="synonym">Epeira ventricosa</name>
    <dbReference type="NCBI Taxonomy" id="182803"/>
    <lineage>
        <taxon>Eukaryota</taxon>
        <taxon>Metazoa</taxon>
        <taxon>Ecdysozoa</taxon>
        <taxon>Arthropoda</taxon>
        <taxon>Chelicerata</taxon>
        <taxon>Arachnida</taxon>
        <taxon>Araneae</taxon>
        <taxon>Araneomorphae</taxon>
        <taxon>Entelegynae</taxon>
        <taxon>Araneoidea</taxon>
        <taxon>Araneidae</taxon>
        <taxon>Araneus</taxon>
    </lineage>
</organism>
<sequence length="91" mass="10117">MSLAYAECPLDVRESLAIQYDVDAIKDEDTQHSTRLIGCQDIQCSLNKAPEEGLRASALSVGKDGLFLKNLFVESRVHIYKPYPYTPKAGN</sequence>